<protein>
    <recommendedName>
        <fullName evidence="4">Metallo-beta-lactamase domain-containing protein</fullName>
    </recommendedName>
</protein>
<dbReference type="Proteomes" id="UP000275267">
    <property type="component" value="Unassembled WGS sequence"/>
</dbReference>
<accession>A0A3L6Q9T3</accession>
<name>A0A3L6Q9T3_PANMI</name>
<dbReference type="PANTHER" id="PTHR42663:SF10">
    <property type="entry name" value="METALLO-HYDROLASE_OXIDOREDUCTASE SUPERFAMILY PROTEIN"/>
    <property type="match status" value="1"/>
</dbReference>
<dbReference type="AlphaFoldDB" id="A0A3L6Q9T3"/>
<dbReference type="SUPFAM" id="SSF56281">
    <property type="entry name" value="Metallo-hydrolase/oxidoreductase"/>
    <property type="match status" value="1"/>
</dbReference>
<feature type="compositionally biased region" description="Low complexity" evidence="1">
    <location>
        <begin position="8"/>
        <end position="17"/>
    </location>
</feature>
<feature type="region of interest" description="Disordered" evidence="1">
    <location>
        <begin position="1"/>
        <end position="21"/>
    </location>
</feature>
<sequence length="359" mass="40317">MEPDSATPPAGGTAASVSPPPSSSLIFLGTGCSGALPDTRCLIRPGTPPCHVCSMGLSLPPDQNPNYRLNTSLLIDYCHDDGTHKYILIDIGKTFREQVLRWFVHHKVPSVDSVILTHEHADAVLGLDEVWVVQPRNDRNEIQQIPIFLTQFTLDRFISILCFPRISHQHKVSCNNASRRFYSVVRRFPYLVEQKPEDGDEDAQAAKIDWKIIEEDVEKPFVASGLEFVPLPVMHGEGYICLGFLFGRRARVAYLSDVSRFLPKTEHAISKSGAGQLDLLILEANALHGVSLDAIKKIRPKRALLIGMRHFFEHQRENQMLAEWSIRLKALSHLQALYDYSEGIPVQLAHDGLRVFIDL</sequence>
<evidence type="ECO:0000256" key="1">
    <source>
        <dbReference type="SAM" id="MobiDB-lite"/>
    </source>
</evidence>
<reference evidence="3" key="1">
    <citation type="journal article" date="2019" name="Nat. Commun.">
        <title>The genome of broomcorn millet.</title>
        <authorList>
            <person name="Zou C."/>
            <person name="Miki D."/>
            <person name="Li D."/>
            <person name="Tang Q."/>
            <person name="Xiao L."/>
            <person name="Rajput S."/>
            <person name="Deng P."/>
            <person name="Jia W."/>
            <person name="Huang R."/>
            <person name="Zhang M."/>
            <person name="Sun Y."/>
            <person name="Hu J."/>
            <person name="Fu X."/>
            <person name="Schnable P.S."/>
            <person name="Li F."/>
            <person name="Zhang H."/>
            <person name="Feng B."/>
            <person name="Zhu X."/>
            <person name="Liu R."/>
            <person name="Schnable J.C."/>
            <person name="Zhu J.-K."/>
            <person name="Zhang H."/>
        </authorList>
    </citation>
    <scope>NUCLEOTIDE SEQUENCE [LARGE SCALE GENOMIC DNA]</scope>
</reference>
<proteinExistence type="predicted"/>
<dbReference type="Gene3D" id="3.60.15.10">
    <property type="entry name" value="Ribonuclease Z/Hydroxyacylglutathione hydrolase-like"/>
    <property type="match status" value="1"/>
</dbReference>
<dbReference type="OrthoDB" id="341300at2759"/>
<dbReference type="STRING" id="4540.A0A3L6Q9T3"/>
<organism evidence="2 3">
    <name type="scientific">Panicum miliaceum</name>
    <name type="common">Proso millet</name>
    <name type="synonym">Broomcorn millet</name>
    <dbReference type="NCBI Taxonomy" id="4540"/>
    <lineage>
        <taxon>Eukaryota</taxon>
        <taxon>Viridiplantae</taxon>
        <taxon>Streptophyta</taxon>
        <taxon>Embryophyta</taxon>
        <taxon>Tracheophyta</taxon>
        <taxon>Spermatophyta</taxon>
        <taxon>Magnoliopsida</taxon>
        <taxon>Liliopsida</taxon>
        <taxon>Poales</taxon>
        <taxon>Poaceae</taxon>
        <taxon>PACMAD clade</taxon>
        <taxon>Panicoideae</taxon>
        <taxon>Panicodae</taxon>
        <taxon>Paniceae</taxon>
        <taxon>Panicinae</taxon>
        <taxon>Panicum</taxon>
        <taxon>Panicum sect. Panicum</taxon>
    </lineage>
</organism>
<dbReference type="PANTHER" id="PTHR42663">
    <property type="entry name" value="HYDROLASE C777.06C-RELATED-RELATED"/>
    <property type="match status" value="1"/>
</dbReference>
<gene>
    <name evidence="2" type="ORF">C2845_PM15G07730</name>
</gene>
<dbReference type="CDD" id="cd16279">
    <property type="entry name" value="metallo-hydrolase-like_MBL-fold"/>
    <property type="match status" value="1"/>
</dbReference>
<dbReference type="EMBL" id="PQIB02000013">
    <property type="protein sequence ID" value="RLM74941.1"/>
    <property type="molecule type" value="Genomic_DNA"/>
</dbReference>
<dbReference type="InterPro" id="IPR036866">
    <property type="entry name" value="RibonucZ/Hydroxyglut_hydro"/>
</dbReference>
<evidence type="ECO:0008006" key="4">
    <source>
        <dbReference type="Google" id="ProtNLM"/>
    </source>
</evidence>
<keyword evidence="3" id="KW-1185">Reference proteome</keyword>
<comment type="caution">
    <text evidence="2">The sequence shown here is derived from an EMBL/GenBank/DDBJ whole genome shotgun (WGS) entry which is preliminary data.</text>
</comment>
<evidence type="ECO:0000313" key="3">
    <source>
        <dbReference type="Proteomes" id="UP000275267"/>
    </source>
</evidence>
<evidence type="ECO:0000313" key="2">
    <source>
        <dbReference type="EMBL" id="RLM74941.1"/>
    </source>
</evidence>